<gene>
    <name evidence="1" type="ORF">GMARGA_LOCUS2245</name>
</gene>
<sequence length="74" mass="8714">MINGSLSTLVKSDTQKKVDRHWLLEILINKKHTGRSMKNISNKKNNKTQHKENLENLDLENKVVNHILLIWLKE</sequence>
<name>A0ABM8W1N3_GIGMA</name>
<keyword evidence="2" id="KW-1185">Reference proteome</keyword>
<reference evidence="1 2" key="1">
    <citation type="submission" date="2021-06" db="EMBL/GenBank/DDBJ databases">
        <authorList>
            <person name="Kallberg Y."/>
            <person name="Tangrot J."/>
            <person name="Rosling A."/>
        </authorList>
    </citation>
    <scope>NUCLEOTIDE SEQUENCE [LARGE SCALE GENOMIC DNA]</scope>
    <source>
        <strain evidence="1 2">120-4 pot B 10/14</strain>
    </source>
</reference>
<proteinExistence type="predicted"/>
<protein>
    <submittedName>
        <fullName evidence="1">1733_t:CDS:1</fullName>
    </submittedName>
</protein>
<evidence type="ECO:0000313" key="2">
    <source>
        <dbReference type="Proteomes" id="UP000789901"/>
    </source>
</evidence>
<accession>A0ABM8W1N3</accession>
<evidence type="ECO:0000313" key="1">
    <source>
        <dbReference type="EMBL" id="CAG8501934.1"/>
    </source>
</evidence>
<dbReference type="EMBL" id="CAJVQB010000683">
    <property type="protein sequence ID" value="CAG8501934.1"/>
    <property type="molecule type" value="Genomic_DNA"/>
</dbReference>
<dbReference type="Proteomes" id="UP000789901">
    <property type="component" value="Unassembled WGS sequence"/>
</dbReference>
<organism evidence="1 2">
    <name type="scientific">Gigaspora margarita</name>
    <dbReference type="NCBI Taxonomy" id="4874"/>
    <lineage>
        <taxon>Eukaryota</taxon>
        <taxon>Fungi</taxon>
        <taxon>Fungi incertae sedis</taxon>
        <taxon>Mucoromycota</taxon>
        <taxon>Glomeromycotina</taxon>
        <taxon>Glomeromycetes</taxon>
        <taxon>Diversisporales</taxon>
        <taxon>Gigasporaceae</taxon>
        <taxon>Gigaspora</taxon>
    </lineage>
</organism>
<comment type="caution">
    <text evidence="1">The sequence shown here is derived from an EMBL/GenBank/DDBJ whole genome shotgun (WGS) entry which is preliminary data.</text>
</comment>